<dbReference type="Proteomes" id="UP000198856">
    <property type="component" value="Unassembled WGS sequence"/>
</dbReference>
<dbReference type="Pfam" id="PF01370">
    <property type="entry name" value="Epimerase"/>
    <property type="match status" value="1"/>
</dbReference>
<keyword evidence="4" id="KW-1185">Reference proteome</keyword>
<dbReference type="InterPro" id="IPR036291">
    <property type="entry name" value="NAD(P)-bd_dom_sf"/>
</dbReference>
<dbReference type="InterPro" id="IPR001509">
    <property type="entry name" value="Epimerase_deHydtase"/>
</dbReference>
<organism evidence="3 4">
    <name type="scientific">Halovenus aranensis</name>
    <dbReference type="NCBI Taxonomy" id="890420"/>
    <lineage>
        <taxon>Archaea</taxon>
        <taxon>Methanobacteriati</taxon>
        <taxon>Methanobacteriota</taxon>
        <taxon>Stenosarchaea group</taxon>
        <taxon>Halobacteria</taxon>
        <taxon>Halobacteriales</taxon>
        <taxon>Haloarculaceae</taxon>
        <taxon>Halovenus</taxon>
    </lineage>
</organism>
<dbReference type="RefSeq" id="WP_092698757.1">
    <property type="nucleotide sequence ID" value="NZ_FNFC01000001.1"/>
</dbReference>
<name>A0A1G8S868_9EURY</name>
<feature type="domain" description="NAD-dependent epimerase/dehydratase" evidence="2">
    <location>
        <begin position="4"/>
        <end position="229"/>
    </location>
</feature>
<dbReference type="EMBL" id="FNFC01000001">
    <property type="protein sequence ID" value="SDJ25397.1"/>
    <property type="molecule type" value="Genomic_DNA"/>
</dbReference>
<evidence type="ECO:0000313" key="4">
    <source>
        <dbReference type="Proteomes" id="UP000198856"/>
    </source>
</evidence>
<dbReference type="Gene3D" id="3.40.50.720">
    <property type="entry name" value="NAD(P)-binding Rossmann-like Domain"/>
    <property type="match status" value="1"/>
</dbReference>
<gene>
    <name evidence="3" type="ORF">SAMN05216226_101340</name>
</gene>
<dbReference type="InterPro" id="IPR050177">
    <property type="entry name" value="Lipid_A_modif_metabolic_enz"/>
</dbReference>
<dbReference type="PANTHER" id="PTHR43245">
    <property type="entry name" value="BIFUNCTIONAL POLYMYXIN RESISTANCE PROTEIN ARNA"/>
    <property type="match status" value="1"/>
</dbReference>
<dbReference type="STRING" id="890420.SAMN05216226_101340"/>
<proteinExistence type="predicted"/>
<dbReference type="OrthoDB" id="312217at2157"/>
<evidence type="ECO:0000256" key="1">
    <source>
        <dbReference type="SAM" id="MobiDB-lite"/>
    </source>
</evidence>
<evidence type="ECO:0000259" key="2">
    <source>
        <dbReference type="Pfam" id="PF01370"/>
    </source>
</evidence>
<feature type="region of interest" description="Disordered" evidence="1">
    <location>
        <begin position="300"/>
        <end position="330"/>
    </location>
</feature>
<feature type="compositionally biased region" description="Basic and acidic residues" evidence="1">
    <location>
        <begin position="309"/>
        <end position="330"/>
    </location>
</feature>
<dbReference type="AlphaFoldDB" id="A0A1G8S868"/>
<dbReference type="SUPFAM" id="SSF51735">
    <property type="entry name" value="NAD(P)-binding Rossmann-fold domains"/>
    <property type="match status" value="1"/>
</dbReference>
<sequence>MDRALVIGGTRFIGRHLVEELLAHDYEVTLFNRGKHPNPFTDHEGVHRVKGDRTSWVAVAEAAREAEAQAVFDTVAYYPGEVEQTTRALSNIEGHDIESYVYISSGDAYGVDEIPKREGETPLRPCSDEQAVDDSAETYGPRKAEGDRQVFTAAEHGFPAMSVRPTIVYGSHDYTGRFEYWVDRVREHDRILVPGDGTNIHHIVAVENVVRALRTVAEEGEAGEVYNVGDRRVLTLGETIETIAEILNEDVELVTASARELAQGDIDPTAFPLYNPNPHILSTEKLSALGWEPLDPRSAFENAIEGSVEPERDPGPPREDEQRVFEELGL</sequence>
<protein>
    <submittedName>
        <fullName evidence="3">Nucleoside-diphosphate-sugar epimerase</fullName>
    </submittedName>
</protein>
<reference evidence="3 4" key="1">
    <citation type="submission" date="2016-10" db="EMBL/GenBank/DDBJ databases">
        <authorList>
            <person name="de Groot N.N."/>
        </authorList>
    </citation>
    <scope>NUCLEOTIDE SEQUENCE [LARGE SCALE GENOMIC DNA]</scope>
    <source>
        <strain evidence="3 4">IBRC-M10015</strain>
    </source>
</reference>
<evidence type="ECO:0000313" key="3">
    <source>
        <dbReference type="EMBL" id="SDJ25397.1"/>
    </source>
</evidence>
<accession>A0A1G8S868</accession>